<accession>A0A2Z2NYM0</accession>
<dbReference type="InterPro" id="IPR038726">
    <property type="entry name" value="PDDEXK_AddAB-type"/>
</dbReference>
<name>A0A2Z2NYM0_9GAMM</name>
<dbReference type="KEGG" id="gai:IMCC3135_31830"/>
<dbReference type="Pfam" id="PF12705">
    <property type="entry name" value="PDDEXK_1"/>
    <property type="match status" value="1"/>
</dbReference>
<dbReference type="GO" id="GO:0016787">
    <property type="term" value="F:hydrolase activity"/>
    <property type="evidence" value="ECO:0007669"/>
    <property type="project" value="UniProtKB-KW"/>
</dbReference>
<dbReference type="InterPro" id="IPR027417">
    <property type="entry name" value="P-loop_NTPase"/>
</dbReference>
<reference evidence="2 3" key="1">
    <citation type="submission" date="2016-12" db="EMBL/GenBank/DDBJ databases">
        <authorList>
            <person name="Song W.-J."/>
            <person name="Kurnit D.M."/>
        </authorList>
    </citation>
    <scope>NUCLEOTIDE SEQUENCE [LARGE SCALE GENOMIC DNA]</scope>
    <source>
        <strain evidence="2 3">IMCC3135</strain>
    </source>
</reference>
<keyword evidence="2" id="KW-0378">Hydrolase</keyword>
<dbReference type="OrthoDB" id="9761147at2"/>
<dbReference type="InterPro" id="IPR011604">
    <property type="entry name" value="PDDEXK-like_dom_sf"/>
</dbReference>
<dbReference type="EC" id="3.6.4.12" evidence="2"/>
<protein>
    <submittedName>
        <fullName evidence="2">ATP-dependent helicase/deoxyribonuclease subunit B</fullName>
        <ecNumber evidence="2">3.6.4.12</ecNumber>
    </submittedName>
</protein>
<evidence type="ECO:0000313" key="3">
    <source>
        <dbReference type="Proteomes" id="UP000250079"/>
    </source>
</evidence>
<evidence type="ECO:0000259" key="1">
    <source>
        <dbReference type="Pfam" id="PF12705"/>
    </source>
</evidence>
<dbReference type="GO" id="GO:0003678">
    <property type="term" value="F:DNA helicase activity"/>
    <property type="evidence" value="ECO:0007669"/>
    <property type="project" value="UniProtKB-EC"/>
</dbReference>
<keyword evidence="2" id="KW-0347">Helicase</keyword>
<proteinExistence type="predicted"/>
<dbReference type="AlphaFoldDB" id="A0A2Z2NYM0"/>
<feature type="domain" description="PD-(D/E)XK endonuclease-like" evidence="1">
    <location>
        <begin position="610"/>
        <end position="873"/>
    </location>
</feature>
<dbReference type="NCBIfam" id="TIGR03623">
    <property type="entry name" value="probable DNA repair protein"/>
    <property type="match status" value="1"/>
</dbReference>
<organism evidence="2 3">
    <name type="scientific">Granulosicoccus antarcticus IMCC3135</name>
    <dbReference type="NCBI Taxonomy" id="1192854"/>
    <lineage>
        <taxon>Bacteria</taxon>
        <taxon>Pseudomonadati</taxon>
        <taxon>Pseudomonadota</taxon>
        <taxon>Gammaproteobacteria</taxon>
        <taxon>Chromatiales</taxon>
        <taxon>Granulosicoccaceae</taxon>
        <taxon>Granulosicoccus</taxon>
    </lineage>
</organism>
<sequence>MNDHSQQLASGAVLITVNQRLARHHLGRYQSWQLSQGQLWWETPSILPLRAWLRALHAEALAKGLSSRTLLPDLLQQKVWRQCIAADKNLELLDVDAATSAARSAWELSCAWQCRNPEDDYLPKDQYTWQHWCSTYLQWLDRESSTDEASLANHMIEVFESPEGASLLPERMIFEGFLELPPQLVMLTEALERAGVSVELATRQSNAFVQKQSYADDEQEMLSIAQHMRHELERDPNQSLGLVVPDLQQKRTVVMRAFDRVFFPVMSPDQIRAQGRPYDLSLGMPLSDTSVVTAALSLIRLCSSKVRGSEISAVLLSPYLKAAASEARRREQLDRRLRDVRVRSLTLEQLLGHLYPGSRLERLIRELIERRELDWTTLSGWAARFSDWLTVLGWPGESVDTEEYQAFSAWLECLDDMQLLDDGERVGVDSALHILQELARERIFQLDTPSTPIQIMGRLESHGIDFDCLWVAGLDTEQWPPSGSPSPFLSMAAQKEQGVPGASAAARLALAEREFLMWSSQAPLLIGSRAELRDGKALEAASVPEITSSDPNRELAASRLDRMQDLPAIADPVKHLQSSLCLESIVDDKGPELEAGSEVKGGARLFENQALCPFRAFALHRLQIRPLEEAGLGLDPRQHGTLLHAALELFWKAVRSHEALIQLSDEERGEKVLEVIDQAIIEAQVPAELQSLERIRLSELLEEWLTQSEIPRQAFEVVSLEQRQSLEHGGIVMNVMLDRIDRVGNDLVVIDYKTGTSNRVNTWADERIINPQLPLYVLTNDDIQGAIFAQVARNQTGFKGVASDAMLIPKVKTTVMKSRNGQATERPLEDWNDWRAHWREALDVVAAEVRQGTATITPIKTACLHCELKSLCRIDEVVLAKTTNDEDEVTSDSYAGDGA</sequence>
<keyword evidence="2" id="KW-0547">Nucleotide-binding</keyword>
<keyword evidence="3" id="KW-1185">Reference proteome</keyword>
<evidence type="ECO:0000313" key="2">
    <source>
        <dbReference type="EMBL" id="ASJ76413.1"/>
    </source>
</evidence>
<dbReference type="EMBL" id="CP018632">
    <property type="protein sequence ID" value="ASJ76413.1"/>
    <property type="molecule type" value="Genomic_DNA"/>
</dbReference>
<dbReference type="Proteomes" id="UP000250079">
    <property type="component" value="Chromosome"/>
</dbReference>
<dbReference type="RefSeq" id="WP_157736459.1">
    <property type="nucleotide sequence ID" value="NZ_CP018632.1"/>
</dbReference>
<dbReference type="Gene3D" id="3.90.320.10">
    <property type="match status" value="1"/>
</dbReference>
<dbReference type="InterPro" id="IPR019925">
    <property type="entry name" value="DNA_repair_protein_predicted"/>
</dbReference>
<dbReference type="SUPFAM" id="SSF52540">
    <property type="entry name" value="P-loop containing nucleoside triphosphate hydrolases"/>
    <property type="match status" value="1"/>
</dbReference>
<gene>
    <name evidence="2" type="primary">addB</name>
    <name evidence="2" type="ORF">IMCC3135_31830</name>
</gene>
<keyword evidence="2" id="KW-0067">ATP-binding</keyword>